<dbReference type="RefSeq" id="WP_220108767.1">
    <property type="nucleotide sequence ID" value="NZ_JAHZST010000003.1"/>
</dbReference>
<evidence type="ECO:0000313" key="1">
    <source>
        <dbReference type="EMBL" id="MBW8183126.1"/>
    </source>
</evidence>
<dbReference type="EC" id="2.1.1.-" evidence="1"/>
<dbReference type="GO" id="GO:0032259">
    <property type="term" value="P:methylation"/>
    <property type="evidence" value="ECO:0007669"/>
    <property type="project" value="UniProtKB-KW"/>
</dbReference>
<dbReference type="GO" id="GO:0008168">
    <property type="term" value="F:methyltransferase activity"/>
    <property type="evidence" value="ECO:0007669"/>
    <property type="project" value="UniProtKB-KW"/>
</dbReference>
<evidence type="ECO:0000313" key="2">
    <source>
        <dbReference type="Proteomes" id="UP001195963"/>
    </source>
</evidence>
<dbReference type="InterPro" id="IPR005358">
    <property type="entry name" value="Puta_zinc/iron-chelating_dom"/>
</dbReference>
<protein>
    <submittedName>
        <fullName evidence="1">Flagellin lysine-N-methylase</fullName>
        <ecNumber evidence="1">2.1.1.-</ecNumber>
    </submittedName>
</protein>
<dbReference type="Proteomes" id="UP001195963">
    <property type="component" value="Unassembled WGS sequence"/>
</dbReference>
<sequence>MMDSGIVTPKYVSDFSCIGPDCEDSCCIGWNIYIDKQSYKKTMAHRELKPLAKTAMKKIKKSDEQWAIIRSDSEGACPFLDSNRLCKIHALAGEQTLSETCKTYPRTSLVREGDKYRSLSLSCPEAARLILFSPDAFIFERKESGANIMSESSPLWVAKTYDNSIDLLLNEKLNWQEALLAIGFLVNTADKVWANEVGAEQLDIRLDQLTQMAEKGMLQEQYQTLAYADEHQVQAFASIHGMFIDEHPRRDGVRFKTVNDAISTLLNDDRTVDVDKINHVWNTIASPALEEHGDIFKRYILYYIYHEYFPITLGEAPQSAFRLLVLDCFMLRCYLAVIAHKNNGLSESDVILCFQVYHVVRQHKSTFVKGATAMMEKFNFSNIAGIISLLKTGS</sequence>
<keyword evidence="1" id="KW-0808">Transferase</keyword>
<keyword evidence="1" id="KW-0282">Flagellum</keyword>
<proteinExistence type="predicted"/>
<gene>
    <name evidence="1" type="primary">fliB</name>
    <name evidence="1" type="ORF">K0625_05570</name>
</gene>
<keyword evidence="1" id="KW-0489">Methyltransferase</keyword>
<dbReference type="NCBIfam" id="NF038110">
    <property type="entry name" value="Lys_methyl_FliB"/>
    <property type="match status" value="1"/>
</dbReference>
<comment type="caution">
    <text evidence="1">The sequence shown here is derived from an EMBL/GenBank/DDBJ whole genome shotgun (WGS) entry which is preliminary data.</text>
</comment>
<keyword evidence="1" id="KW-0969">Cilium</keyword>
<dbReference type="EMBL" id="JAHZST010000003">
    <property type="protein sequence ID" value="MBW8183126.1"/>
    <property type="molecule type" value="Genomic_DNA"/>
</dbReference>
<reference evidence="1 2" key="1">
    <citation type="submission" date="2021-07" db="EMBL/GenBank/DDBJ databases">
        <title>Shewanella sp. nov, isolated from SCS.</title>
        <authorList>
            <person name="Cao W.R."/>
        </authorList>
    </citation>
    <scope>NUCLEOTIDE SEQUENCE [LARGE SCALE GENOMIC DNA]</scope>
    <source>
        <strain evidence="1 2">NR704-98</strain>
    </source>
</reference>
<organism evidence="1 2">
    <name type="scientific">Shewanella nanhaiensis</name>
    <dbReference type="NCBI Taxonomy" id="2864872"/>
    <lineage>
        <taxon>Bacteria</taxon>
        <taxon>Pseudomonadati</taxon>
        <taxon>Pseudomonadota</taxon>
        <taxon>Gammaproteobacteria</taxon>
        <taxon>Alteromonadales</taxon>
        <taxon>Shewanellaceae</taxon>
        <taxon>Shewanella</taxon>
    </lineage>
</organism>
<keyword evidence="1" id="KW-0966">Cell projection</keyword>
<dbReference type="Pfam" id="PF03692">
    <property type="entry name" value="CxxCxxCC"/>
    <property type="match status" value="1"/>
</dbReference>
<name>A0ABS7E0D2_9GAMM</name>
<accession>A0ABS7E0D2</accession>
<keyword evidence="2" id="KW-1185">Reference proteome</keyword>